<sequence length="164" mass="19128">MDGIRNFVFKDGYIIELFLSFQLLKNQHSFMQVYFMDSGEAVQQRKSLFQGLEFSSLANVQDLLHQHNRCISELRYAYEFARNHYGSYVIVISENARHFGEHERRYNAPTSNDIAILMSNDPEGHREAMSVDASVNYTKLMTIFIIPYNFRLTQMAGAFSFKQT</sequence>
<protein>
    <submittedName>
        <fullName evidence="1">Uncharacterized protein</fullName>
    </submittedName>
</protein>
<name>A0AAV4JZJ1_9GAST</name>
<dbReference type="EMBL" id="BMAT01010515">
    <property type="protein sequence ID" value="GFS27433.1"/>
    <property type="molecule type" value="Genomic_DNA"/>
</dbReference>
<organism evidence="1 2">
    <name type="scientific">Elysia marginata</name>
    <dbReference type="NCBI Taxonomy" id="1093978"/>
    <lineage>
        <taxon>Eukaryota</taxon>
        <taxon>Metazoa</taxon>
        <taxon>Spiralia</taxon>
        <taxon>Lophotrochozoa</taxon>
        <taxon>Mollusca</taxon>
        <taxon>Gastropoda</taxon>
        <taxon>Heterobranchia</taxon>
        <taxon>Euthyneura</taxon>
        <taxon>Panpulmonata</taxon>
        <taxon>Sacoglossa</taxon>
        <taxon>Placobranchoidea</taxon>
        <taxon>Plakobranchidae</taxon>
        <taxon>Elysia</taxon>
    </lineage>
</organism>
<accession>A0AAV4JZJ1</accession>
<evidence type="ECO:0000313" key="2">
    <source>
        <dbReference type="Proteomes" id="UP000762676"/>
    </source>
</evidence>
<evidence type="ECO:0000313" key="1">
    <source>
        <dbReference type="EMBL" id="GFS27433.1"/>
    </source>
</evidence>
<reference evidence="1 2" key="1">
    <citation type="journal article" date="2021" name="Elife">
        <title>Chloroplast acquisition without the gene transfer in kleptoplastic sea slugs, Plakobranchus ocellatus.</title>
        <authorList>
            <person name="Maeda T."/>
            <person name="Takahashi S."/>
            <person name="Yoshida T."/>
            <person name="Shimamura S."/>
            <person name="Takaki Y."/>
            <person name="Nagai Y."/>
            <person name="Toyoda A."/>
            <person name="Suzuki Y."/>
            <person name="Arimoto A."/>
            <person name="Ishii H."/>
            <person name="Satoh N."/>
            <person name="Nishiyama T."/>
            <person name="Hasebe M."/>
            <person name="Maruyama T."/>
            <person name="Minagawa J."/>
            <person name="Obokata J."/>
            <person name="Shigenobu S."/>
        </authorList>
    </citation>
    <scope>NUCLEOTIDE SEQUENCE [LARGE SCALE GENOMIC DNA]</scope>
</reference>
<keyword evidence="2" id="KW-1185">Reference proteome</keyword>
<dbReference type="AlphaFoldDB" id="A0AAV4JZJ1"/>
<dbReference type="Proteomes" id="UP000762676">
    <property type="component" value="Unassembled WGS sequence"/>
</dbReference>
<gene>
    <name evidence="1" type="ORF">ElyMa_005268800</name>
</gene>
<comment type="caution">
    <text evidence="1">The sequence shown here is derived from an EMBL/GenBank/DDBJ whole genome shotgun (WGS) entry which is preliminary data.</text>
</comment>
<proteinExistence type="predicted"/>